<feature type="compositionally biased region" description="Low complexity" evidence="4">
    <location>
        <begin position="67"/>
        <end position="81"/>
    </location>
</feature>
<dbReference type="SUPFAM" id="SSF51445">
    <property type="entry name" value="(Trans)glycosidases"/>
    <property type="match status" value="1"/>
</dbReference>
<sequence>MVDERRTDVRTRSVRVGAAVAAAALLVVACGDAGSARPTGAAPPPVPPSEGEPVPVRPPEAPPNPTPGHAAPGLPAADPAAGGTGQAGDECDVDEILEPSCGVWWGASPWKGDPRPLEKAAGRPMDIVYTWNGIDQPDVPKDRDLALAAEGRLIHANIEARRFERSGHPEVRYRKIIEGDFDDSLTEQARRVAGTGVPVFVTFDHEADASKRYDKRGSPDEFVRAWRHIVDLYRRNGADNAVFVWNVTGWKGNLDRLPGLWPGNGYVDWISWEAYNMTGCELMDGWDHVVSFEEALRPAYEWIQREGPKHGIDPAKPVMIGEMGTVPIPKGKGSTEEWYAEIPKVLPEYERVKAVKLWDDKTAPSCDFRVLENPAAQRGYTRAGQDPYIRIPDQAREAVTKALENRDRWTTGHPEGSEDTED</sequence>
<keyword evidence="7" id="KW-1185">Reference proteome</keyword>
<feature type="active site" description="Proton donor" evidence="3">
    <location>
        <position position="206"/>
    </location>
</feature>
<dbReference type="Gene3D" id="3.20.20.80">
    <property type="entry name" value="Glycosidases"/>
    <property type="match status" value="1"/>
</dbReference>
<evidence type="ECO:0000256" key="4">
    <source>
        <dbReference type="SAM" id="MobiDB-lite"/>
    </source>
</evidence>
<gene>
    <name evidence="6" type="ORF">HDA36_004561</name>
</gene>
<comment type="caution">
    <text evidence="6">The sequence shown here is derived from an EMBL/GenBank/DDBJ whole genome shotgun (WGS) entry which is preliminary data.</text>
</comment>
<evidence type="ECO:0000256" key="3">
    <source>
        <dbReference type="PROSITE-ProRule" id="PRU01100"/>
    </source>
</evidence>
<dbReference type="GO" id="GO:0004553">
    <property type="term" value="F:hydrolase activity, hydrolyzing O-glycosyl compounds"/>
    <property type="evidence" value="ECO:0007669"/>
    <property type="project" value="InterPro"/>
</dbReference>
<dbReference type="Pfam" id="PF02156">
    <property type="entry name" value="Glyco_hydro_26"/>
    <property type="match status" value="1"/>
</dbReference>
<evidence type="ECO:0000256" key="2">
    <source>
        <dbReference type="ARBA" id="ARBA00023295"/>
    </source>
</evidence>
<dbReference type="InterPro" id="IPR017853">
    <property type="entry name" value="GH"/>
</dbReference>
<evidence type="ECO:0000313" key="7">
    <source>
        <dbReference type="Proteomes" id="UP000572635"/>
    </source>
</evidence>
<reference evidence="6 7" key="1">
    <citation type="submission" date="2020-08" db="EMBL/GenBank/DDBJ databases">
        <title>Sequencing the genomes of 1000 actinobacteria strains.</title>
        <authorList>
            <person name="Klenk H.-P."/>
        </authorList>
    </citation>
    <scope>NUCLEOTIDE SEQUENCE [LARGE SCALE GENOMIC DNA]</scope>
    <source>
        <strain evidence="6 7">DSM 44551</strain>
    </source>
</reference>
<protein>
    <recommendedName>
        <fullName evidence="5">GH26 domain-containing protein</fullName>
    </recommendedName>
</protein>
<evidence type="ECO:0000313" key="6">
    <source>
        <dbReference type="EMBL" id="MBB5434477.1"/>
    </source>
</evidence>
<dbReference type="PROSITE" id="PS51764">
    <property type="entry name" value="GH26"/>
    <property type="match status" value="1"/>
</dbReference>
<keyword evidence="2 3" id="KW-0326">Glycosidase</keyword>
<evidence type="ECO:0000256" key="1">
    <source>
        <dbReference type="ARBA" id="ARBA00022801"/>
    </source>
</evidence>
<feature type="compositionally biased region" description="Pro residues" evidence="4">
    <location>
        <begin position="41"/>
        <end position="66"/>
    </location>
</feature>
<dbReference type="AlphaFoldDB" id="A0A7W8QPY2"/>
<feature type="region of interest" description="Disordered" evidence="4">
    <location>
        <begin position="33"/>
        <end position="91"/>
    </location>
</feature>
<keyword evidence="1 3" id="KW-0378">Hydrolase</keyword>
<feature type="region of interest" description="Disordered" evidence="4">
    <location>
        <begin position="402"/>
        <end position="422"/>
    </location>
</feature>
<comment type="similarity">
    <text evidence="3">Belongs to the glycosyl hydrolase 26 family.</text>
</comment>
<proteinExistence type="inferred from homology"/>
<dbReference type="RefSeq" id="WP_184395121.1">
    <property type="nucleotide sequence ID" value="NZ_BAAAJD010000053.1"/>
</dbReference>
<evidence type="ECO:0000259" key="5">
    <source>
        <dbReference type="PROSITE" id="PS51764"/>
    </source>
</evidence>
<dbReference type="InterPro" id="IPR022790">
    <property type="entry name" value="GH26_dom"/>
</dbReference>
<feature type="domain" description="GH26" evidence="5">
    <location>
        <begin position="74"/>
        <end position="393"/>
    </location>
</feature>
<dbReference type="PROSITE" id="PS51257">
    <property type="entry name" value="PROKAR_LIPOPROTEIN"/>
    <property type="match status" value="1"/>
</dbReference>
<organism evidence="6 7">
    <name type="scientific">Nocardiopsis composta</name>
    <dbReference type="NCBI Taxonomy" id="157465"/>
    <lineage>
        <taxon>Bacteria</taxon>
        <taxon>Bacillati</taxon>
        <taxon>Actinomycetota</taxon>
        <taxon>Actinomycetes</taxon>
        <taxon>Streptosporangiales</taxon>
        <taxon>Nocardiopsidaceae</taxon>
        <taxon>Nocardiopsis</taxon>
    </lineage>
</organism>
<accession>A0A7W8QPY2</accession>
<dbReference type="Proteomes" id="UP000572635">
    <property type="component" value="Unassembled WGS sequence"/>
</dbReference>
<dbReference type="EMBL" id="JACHDB010000001">
    <property type="protein sequence ID" value="MBB5434477.1"/>
    <property type="molecule type" value="Genomic_DNA"/>
</dbReference>
<name>A0A7W8QPY2_9ACTN</name>
<feature type="active site" description="Nucleophile" evidence="3">
    <location>
        <position position="322"/>
    </location>
</feature>